<organism evidence="2 3">
    <name type="scientific">Clostridium botulinum</name>
    <dbReference type="NCBI Taxonomy" id="1491"/>
    <lineage>
        <taxon>Bacteria</taxon>
        <taxon>Bacillati</taxon>
        <taxon>Bacillota</taxon>
        <taxon>Clostridia</taxon>
        <taxon>Eubacteriales</taxon>
        <taxon>Clostridiaceae</taxon>
        <taxon>Clostridium</taxon>
    </lineage>
</organism>
<keyword evidence="1" id="KW-0812">Transmembrane</keyword>
<sequence length="146" mass="16436">MFKNKKVLIIFTLITFLVCLCVVIYVSGRKDVPKLTVSYNEKNIQIGQGGYRWKSRGKFKEHSIDSYASILSKLSPGMKVSPNGQLKLNFDYQPKTITLGGGNTTDGKVINDNVINISDYGTGVYFLDCTWEEGNVTYVIYVDIHH</sequence>
<keyword evidence="1" id="KW-1133">Transmembrane helix</keyword>
<reference evidence="2 3" key="1">
    <citation type="submission" date="2015-07" db="EMBL/GenBank/DDBJ databases">
        <title>Draft genome sequences of 17 French Clostridium botulinum group III.</title>
        <authorList>
            <person name="Woudstra C."/>
            <person name="Le Marechal C."/>
            <person name="Souillard R."/>
            <person name="Bayon-Auboyer M.-H."/>
            <person name="Dessouter D."/>
            <person name="Fach P."/>
        </authorList>
    </citation>
    <scope>NUCLEOTIDE SEQUENCE [LARGE SCALE GENOMIC DNA]</scope>
    <source>
        <strain evidence="2 3">12LNRI-CD</strain>
    </source>
</reference>
<dbReference type="EMBL" id="LGVR01000096">
    <property type="protein sequence ID" value="KOA82808.1"/>
    <property type="molecule type" value="Genomic_DNA"/>
</dbReference>
<evidence type="ECO:0000313" key="2">
    <source>
        <dbReference type="EMBL" id="KOA82808.1"/>
    </source>
</evidence>
<dbReference type="Proteomes" id="UP000037540">
    <property type="component" value="Unassembled WGS sequence"/>
</dbReference>
<gene>
    <name evidence="2" type="ORF">ADU74_13055</name>
</gene>
<dbReference type="AlphaFoldDB" id="A0A9Q1UVX8"/>
<evidence type="ECO:0000313" key="3">
    <source>
        <dbReference type="Proteomes" id="UP000037540"/>
    </source>
</evidence>
<comment type="caution">
    <text evidence="2">The sequence shown here is derived from an EMBL/GenBank/DDBJ whole genome shotgun (WGS) entry which is preliminary data.</text>
</comment>
<accession>A0A9Q1UVX8</accession>
<protein>
    <submittedName>
        <fullName evidence="2">Uncharacterized protein</fullName>
    </submittedName>
</protein>
<name>A0A9Q1UVX8_CLOBO</name>
<feature type="transmembrane region" description="Helical" evidence="1">
    <location>
        <begin position="7"/>
        <end position="28"/>
    </location>
</feature>
<evidence type="ECO:0000256" key="1">
    <source>
        <dbReference type="SAM" id="Phobius"/>
    </source>
</evidence>
<proteinExistence type="predicted"/>
<keyword evidence="1" id="KW-0472">Membrane</keyword>
<dbReference type="RefSeq" id="WP_013721053.1">
    <property type="nucleotide sequence ID" value="NZ_LGVP01000046.1"/>
</dbReference>